<evidence type="ECO:0000256" key="1">
    <source>
        <dbReference type="ARBA" id="ARBA00001937"/>
    </source>
</evidence>
<comment type="cofactor">
    <cofactor evidence="1">
        <name>NADP(+)</name>
        <dbReference type="ChEBI" id="CHEBI:58349"/>
    </cofactor>
</comment>
<dbReference type="GO" id="GO:0042351">
    <property type="term" value="P:'de novo' GDP-L-fucose biosynthetic process"/>
    <property type="evidence" value="ECO:0007669"/>
    <property type="project" value="TreeGrafter"/>
</dbReference>
<evidence type="ECO:0000256" key="3">
    <source>
        <dbReference type="ARBA" id="ARBA00011989"/>
    </source>
</evidence>
<name>A0A1E7YKE9_9PROT</name>
<feature type="domain" description="NAD(P)-binding" evidence="5">
    <location>
        <begin position="2"/>
        <end position="66"/>
    </location>
</feature>
<feature type="domain" description="NAD(P)-binding" evidence="5">
    <location>
        <begin position="68"/>
        <end position="134"/>
    </location>
</feature>
<dbReference type="InterPro" id="IPR036291">
    <property type="entry name" value="NAD(P)-bd_dom_sf"/>
</dbReference>
<comment type="similarity">
    <text evidence="2">Belongs to the NAD(P)-dependent epimerase/dehydratase family. GDP-mannose 4,6-dehydratase subfamily.</text>
</comment>
<dbReference type="InterPro" id="IPR016040">
    <property type="entry name" value="NAD(P)-bd_dom"/>
</dbReference>
<dbReference type="SUPFAM" id="SSF51735">
    <property type="entry name" value="NAD(P)-binding Rossmann-fold domains"/>
    <property type="match status" value="1"/>
</dbReference>
<dbReference type="RefSeq" id="WP_070114607.1">
    <property type="nucleotide sequence ID" value="NZ_LZYE01000350.1"/>
</dbReference>
<dbReference type="AlphaFoldDB" id="A0A1E7YKE9"/>
<dbReference type="Gene3D" id="3.90.25.10">
    <property type="entry name" value="UDP-galactose 4-epimerase, domain 1"/>
    <property type="match status" value="2"/>
</dbReference>
<dbReference type="EMBL" id="LZYE01000350">
    <property type="protein sequence ID" value="OFC29955.1"/>
    <property type="molecule type" value="Genomic_DNA"/>
</dbReference>
<reference evidence="6 7" key="1">
    <citation type="submission" date="2016-06" db="EMBL/GenBank/DDBJ databases">
        <title>Gene turnover analysis identifies the evolutionary adaptation of the extremophile Acidithiobacillus caldus.</title>
        <authorList>
            <person name="Zhang X."/>
        </authorList>
    </citation>
    <scope>NUCLEOTIDE SEQUENCE [LARGE SCALE GENOMIC DNA]</scope>
    <source>
        <strain evidence="6 7">DX</strain>
    </source>
</reference>
<evidence type="ECO:0000313" key="6">
    <source>
        <dbReference type="EMBL" id="OFC29955.1"/>
    </source>
</evidence>
<gene>
    <name evidence="6" type="ORF">BAE27_12550</name>
</gene>
<organism evidence="6 7">
    <name type="scientific">Acidithiobacillus caldus</name>
    <dbReference type="NCBI Taxonomy" id="33059"/>
    <lineage>
        <taxon>Bacteria</taxon>
        <taxon>Pseudomonadati</taxon>
        <taxon>Pseudomonadota</taxon>
        <taxon>Acidithiobacillia</taxon>
        <taxon>Acidithiobacillales</taxon>
        <taxon>Acidithiobacillaceae</taxon>
        <taxon>Acidithiobacillus</taxon>
    </lineage>
</organism>
<evidence type="ECO:0000256" key="4">
    <source>
        <dbReference type="ARBA" id="ARBA00023239"/>
    </source>
</evidence>
<sequence length="148" mass="16644">MAKLFPYWIAINYQERFGMHASSYIPQNHESSLCGIELVTRKITLALAQIRHGLQDVSELGNLDAKSAGFDREWQGKDEKTQGIDRKSGKVIVRVNQAFYRPAEVDILIGNPAKAREKLGWEREVGFDALVQMMVEADLRRVAGGLAQ</sequence>
<dbReference type="PANTHER" id="PTHR43715">
    <property type="entry name" value="GDP-MANNOSE 4,6-DEHYDRATASE"/>
    <property type="match status" value="1"/>
</dbReference>
<accession>A0A1E7YKE9</accession>
<evidence type="ECO:0000256" key="2">
    <source>
        <dbReference type="ARBA" id="ARBA00009263"/>
    </source>
</evidence>
<comment type="caution">
    <text evidence="6">The sequence shown here is derived from an EMBL/GenBank/DDBJ whole genome shotgun (WGS) entry which is preliminary data.</text>
</comment>
<proteinExistence type="inferred from homology"/>
<dbReference type="GO" id="GO:0008446">
    <property type="term" value="F:GDP-mannose 4,6-dehydratase activity"/>
    <property type="evidence" value="ECO:0007669"/>
    <property type="project" value="UniProtKB-EC"/>
</dbReference>
<dbReference type="EC" id="4.2.1.47" evidence="3"/>
<dbReference type="Gene3D" id="3.40.50.720">
    <property type="entry name" value="NAD(P)-binding Rossmann-like Domain"/>
    <property type="match status" value="2"/>
</dbReference>
<dbReference type="InterPro" id="IPR006368">
    <property type="entry name" value="GDP_Man_deHydtase"/>
</dbReference>
<evidence type="ECO:0000259" key="5">
    <source>
        <dbReference type="Pfam" id="PF16363"/>
    </source>
</evidence>
<dbReference type="PANTHER" id="PTHR43715:SF1">
    <property type="entry name" value="GDP-MANNOSE 4,6 DEHYDRATASE"/>
    <property type="match status" value="1"/>
</dbReference>
<protein>
    <recommendedName>
        <fullName evidence="3">GDP-mannose 4,6-dehydratase</fullName>
        <ecNumber evidence="3">4.2.1.47</ecNumber>
    </recommendedName>
</protein>
<keyword evidence="4" id="KW-0456">Lyase</keyword>
<dbReference type="Pfam" id="PF16363">
    <property type="entry name" value="GDP_Man_Dehyd"/>
    <property type="match status" value="2"/>
</dbReference>
<dbReference type="Proteomes" id="UP000175616">
    <property type="component" value="Unassembled WGS sequence"/>
</dbReference>
<evidence type="ECO:0000313" key="7">
    <source>
        <dbReference type="Proteomes" id="UP000175616"/>
    </source>
</evidence>